<protein>
    <submittedName>
        <fullName evidence="1">Uncharacterized protein</fullName>
    </submittedName>
</protein>
<proteinExistence type="predicted"/>
<dbReference type="RefSeq" id="XP_062642627.1">
    <property type="nucleotide sequence ID" value="XM_062794032.1"/>
</dbReference>
<comment type="caution">
    <text evidence="1">The sequence shown here is derived from an EMBL/GenBank/DDBJ whole genome shotgun (WGS) entry which is preliminary data.</text>
</comment>
<dbReference type="Proteomes" id="UP001302602">
    <property type="component" value="Unassembled WGS sequence"/>
</dbReference>
<reference evidence="1" key="2">
    <citation type="submission" date="2023-05" db="EMBL/GenBank/DDBJ databases">
        <authorList>
            <consortium name="Lawrence Berkeley National Laboratory"/>
            <person name="Steindorff A."/>
            <person name="Hensen N."/>
            <person name="Bonometti L."/>
            <person name="Westerberg I."/>
            <person name="Brannstrom I.O."/>
            <person name="Guillou S."/>
            <person name="Cros-Aarteil S."/>
            <person name="Calhoun S."/>
            <person name="Haridas S."/>
            <person name="Kuo A."/>
            <person name="Mondo S."/>
            <person name="Pangilinan J."/>
            <person name="Riley R."/>
            <person name="Labutti K."/>
            <person name="Andreopoulos B."/>
            <person name="Lipzen A."/>
            <person name="Chen C."/>
            <person name="Yanf M."/>
            <person name="Daum C."/>
            <person name="Ng V."/>
            <person name="Clum A."/>
            <person name="Ohm R."/>
            <person name="Martin F."/>
            <person name="Silar P."/>
            <person name="Natvig D."/>
            <person name="Lalanne C."/>
            <person name="Gautier V."/>
            <person name="Ament-Velasquez S.L."/>
            <person name="Kruys A."/>
            <person name="Hutchinson M.I."/>
            <person name="Powell A.J."/>
            <person name="Barry K."/>
            <person name="Miller A.N."/>
            <person name="Grigoriev I.V."/>
            <person name="Debuchy R."/>
            <person name="Gladieux P."/>
            <person name="Thoren M.H."/>
            <person name="Johannesson H."/>
        </authorList>
    </citation>
    <scope>NUCLEOTIDE SEQUENCE</scope>
    <source>
        <strain evidence="1">CBS 731.68</strain>
    </source>
</reference>
<name>A0AAN6YZX1_9PEZI</name>
<keyword evidence="2" id="KW-1185">Reference proteome</keyword>
<dbReference type="AlphaFoldDB" id="A0AAN6YZX1"/>
<evidence type="ECO:0000313" key="1">
    <source>
        <dbReference type="EMBL" id="KAK4118854.1"/>
    </source>
</evidence>
<gene>
    <name evidence="1" type="ORF">N657DRAFT_650828</name>
</gene>
<accession>A0AAN6YZX1</accession>
<evidence type="ECO:0000313" key="2">
    <source>
        <dbReference type="Proteomes" id="UP001302602"/>
    </source>
</evidence>
<dbReference type="GeneID" id="87830801"/>
<organism evidence="1 2">
    <name type="scientific">Parathielavia appendiculata</name>
    <dbReference type="NCBI Taxonomy" id="2587402"/>
    <lineage>
        <taxon>Eukaryota</taxon>
        <taxon>Fungi</taxon>
        <taxon>Dikarya</taxon>
        <taxon>Ascomycota</taxon>
        <taxon>Pezizomycotina</taxon>
        <taxon>Sordariomycetes</taxon>
        <taxon>Sordariomycetidae</taxon>
        <taxon>Sordariales</taxon>
        <taxon>Chaetomiaceae</taxon>
        <taxon>Parathielavia</taxon>
    </lineage>
</organism>
<reference evidence="1" key="1">
    <citation type="journal article" date="2023" name="Mol. Phylogenet. Evol.">
        <title>Genome-scale phylogeny and comparative genomics of the fungal order Sordariales.</title>
        <authorList>
            <person name="Hensen N."/>
            <person name="Bonometti L."/>
            <person name="Westerberg I."/>
            <person name="Brannstrom I.O."/>
            <person name="Guillou S."/>
            <person name="Cros-Aarteil S."/>
            <person name="Calhoun S."/>
            <person name="Haridas S."/>
            <person name="Kuo A."/>
            <person name="Mondo S."/>
            <person name="Pangilinan J."/>
            <person name="Riley R."/>
            <person name="LaButti K."/>
            <person name="Andreopoulos B."/>
            <person name="Lipzen A."/>
            <person name="Chen C."/>
            <person name="Yan M."/>
            <person name="Daum C."/>
            <person name="Ng V."/>
            <person name="Clum A."/>
            <person name="Steindorff A."/>
            <person name="Ohm R.A."/>
            <person name="Martin F."/>
            <person name="Silar P."/>
            <person name="Natvig D.O."/>
            <person name="Lalanne C."/>
            <person name="Gautier V."/>
            <person name="Ament-Velasquez S.L."/>
            <person name="Kruys A."/>
            <person name="Hutchinson M.I."/>
            <person name="Powell A.J."/>
            <person name="Barry K."/>
            <person name="Miller A.N."/>
            <person name="Grigoriev I.V."/>
            <person name="Debuchy R."/>
            <person name="Gladieux P."/>
            <person name="Hiltunen Thoren M."/>
            <person name="Johannesson H."/>
        </authorList>
    </citation>
    <scope>NUCLEOTIDE SEQUENCE</scope>
    <source>
        <strain evidence="1">CBS 731.68</strain>
    </source>
</reference>
<dbReference type="EMBL" id="MU853258">
    <property type="protein sequence ID" value="KAK4118854.1"/>
    <property type="molecule type" value="Genomic_DNA"/>
</dbReference>
<sequence>MDPNLVRCAICDWIIDWDSNLTLPRRRGQTSFAPVCLQPVAHSHAPRFSFADAAAVLHTPDGLLLTGVNIYYGPSLSGFILCAPFDKDVRWSDVRLRNLMTTSLLSCPTLTSEVGTVSSSTMPAGACWKLRCSPPRSRFNAYLTSAARFRCRGTFALLPGVMILADLLSSTRLLTFHGKIGTRSHGNRRRPRNLLDRRLEPWRWIVSHPCSRSCAEPSPCSIPQQMSSAPAWRREHYCSLSTVNSSGMHDSRGCCPPPIGPGLLKLAVSNRQEIGGGSTVGRTTSSSALAREIGGGYGVSLNRWWIFWLLSGTSCPPPCRKLVVELGTTCHGRCAEVNGLLWSPARPSDNQFRNGCRLFSTPEHCIPDNLAQLVRVHGCF</sequence>